<name>A0A2A4HQT0_9GAMM</name>
<dbReference type="OrthoDB" id="6126320at2"/>
<feature type="region of interest" description="Disordered" evidence="1">
    <location>
        <begin position="269"/>
        <end position="291"/>
    </location>
</feature>
<evidence type="ECO:0000313" key="4">
    <source>
        <dbReference type="Proteomes" id="UP000218677"/>
    </source>
</evidence>
<accession>A0A2A4HQT0</accession>
<sequence>MTNQQYMPHRLLRILLIALFSALLIALTWLLGSAWLLNSQWLPQRISQIDGVDIRWTEATSLHPGRWEVENLYLAREDRAFPIAVEAQRATLSLSLLALLRGELHVQSLDAQGIRRLTVGDIALEAEGQLQVSNTLFSRESLAVPSASLDITHGRLLRLSDQSTLVRDINLRATASLEPVTTAEQSRDELTTALLSALSAQLAINAQADAWDVFMPYLEALPWLSLTGRGALAGELTLENGEFQPGSSLTLDAPVLRLSLDEQRLHPQEEDNRRWLIADSPPPRHTASGEGRVSLSVDTDQLHFSTLLNDVVLADTTPYAIDTQLRLATSMPNQRLDQLDLPTGAIIEVKGEVTRLDMLDRYLARTFDGQGIQLSGSGNIEASATLRDARPYQASLNVQAPALAAELLNFSAQGSGSLTAQLSPDEIINATLALSDATLTHRQQTLLADADITLTARSPLAPEYAQEAATGNLHWQNARLPDISVLQSYLGAVLPSPAPLKLLNGQAVSHGQLALSTTELSGEVYLSGEQLTTRWQHDERSGTLESDAQLSLAIRRAAIDGTALDISGSRLSWQIADAQAPSERLESILVLREGNFQKRDTLNGQFVLEGSVQRLGFLNAFLPDAHGLALSGDGQLFAQGAFRANRLLPPSRLRVNANQLEVAFLDYLATGRGELTAQLDTAEQAQLSLGIPRFALSRQGDDRPHLEGRHFALTTQTERFSDVLESPDPSYFITRIALPITEVPDFTRYNHYLPEDAGISLLGGQASLASEWLLDGLNAKGEINLRAFRAELALLDQRLRGDIELRLQLTEGDLETRRFTANESYLRLENVFRQSEEGAQDAGWWVQLSMDQAQLEWDDPIRLTSQLRLSMRDSGLLARLFLARARESDWLGRLLSVRHIEGTAQLAINGEQISLHDLTLTGGPLLLLSDVVLADKSANGALYARLGSVGIGVELINSEPSLRVLQPRRWFDRWRTAQRFPRP</sequence>
<proteinExistence type="predicted"/>
<keyword evidence="2" id="KW-1133">Transmembrane helix</keyword>
<dbReference type="Proteomes" id="UP000218677">
    <property type="component" value="Unassembled WGS sequence"/>
</dbReference>
<reference evidence="4" key="1">
    <citation type="submission" date="2017-09" db="EMBL/GenBank/DDBJ databases">
        <authorList>
            <person name="Cho G.-S."/>
            <person name="Oguntoyinbo F.A."/>
            <person name="Cnockaert M."/>
            <person name="Kabisch J."/>
            <person name="Neve H."/>
            <person name="Bockelmann W."/>
            <person name="Wenning M."/>
            <person name="Franz C.M."/>
            <person name="Vandamme P."/>
        </authorList>
    </citation>
    <scope>NUCLEOTIDE SEQUENCE [LARGE SCALE GENOMIC DNA]</scope>
    <source>
        <strain evidence="4">MBT G8648</strain>
    </source>
</reference>
<comment type="caution">
    <text evidence="3">The sequence shown here is derived from an EMBL/GenBank/DDBJ whole genome shotgun (WGS) entry which is preliminary data.</text>
</comment>
<keyword evidence="2" id="KW-0472">Membrane</keyword>
<feature type="transmembrane region" description="Helical" evidence="2">
    <location>
        <begin position="12"/>
        <end position="37"/>
    </location>
</feature>
<dbReference type="EMBL" id="NWUX01000002">
    <property type="protein sequence ID" value="PCF97116.1"/>
    <property type="molecule type" value="Genomic_DNA"/>
</dbReference>
<keyword evidence="2" id="KW-0812">Transmembrane</keyword>
<dbReference type="RefSeq" id="WP_096650561.1">
    <property type="nucleotide sequence ID" value="NZ_NWUX01000002.1"/>
</dbReference>
<gene>
    <name evidence="3" type="ORF">CPA45_05290</name>
</gene>
<evidence type="ECO:0000256" key="1">
    <source>
        <dbReference type="SAM" id="MobiDB-lite"/>
    </source>
</evidence>
<keyword evidence="4" id="KW-1185">Reference proteome</keyword>
<protein>
    <recommendedName>
        <fullName evidence="5">TIGR02099 family protein</fullName>
    </recommendedName>
</protein>
<evidence type="ECO:0000313" key="3">
    <source>
        <dbReference type="EMBL" id="PCF97116.1"/>
    </source>
</evidence>
<evidence type="ECO:0000256" key="2">
    <source>
        <dbReference type="SAM" id="Phobius"/>
    </source>
</evidence>
<dbReference type="AlphaFoldDB" id="A0A2A4HQT0"/>
<organism evidence="3 4">
    <name type="scientific">Vreelandella nigrificans</name>
    <dbReference type="NCBI Taxonomy" id="2042704"/>
    <lineage>
        <taxon>Bacteria</taxon>
        <taxon>Pseudomonadati</taxon>
        <taxon>Pseudomonadota</taxon>
        <taxon>Gammaproteobacteria</taxon>
        <taxon>Oceanospirillales</taxon>
        <taxon>Halomonadaceae</taxon>
        <taxon>Vreelandella</taxon>
    </lineage>
</organism>
<evidence type="ECO:0008006" key="5">
    <source>
        <dbReference type="Google" id="ProtNLM"/>
    </source>
</evidence>